<evidence type="ECO:0000259" key="1">
    <source>
        <dbReference type="PROSITE" id="PS51184"/>
    </source>
</evidence>
<evidence type="ECO:0000313" key="2">
    <source>
        <dbReference type="EMBL" id="ROT43330.1"/>
    </source>
</evidence>
<dbReference type="Pfam" id="PF13621">
    <property type="entry name" value="Cupin_8"/>
    <property type="match status" value="1"/>
</dbReference>
<dbReference type="OrthoDB" id="263283at2759"/>
<organism evidence="2 3">
    <name type="scientific">Sodiomyces alkalinus (strain CBS 110278 / VKM F-3762 / F11)</name>
    <name type="common">Alkaliphilic filamentous fungus</name>
    <dbReference type="NCBI Taxonomy" id="1314773"/>
    <lineage>
        <taxon>Eukaryota</taxon>
        <taxon>Fungi</taxon>
        <taxon>Dikarya</taxon>
        <taxon>Ascomycota</taxon>
        <taxon>Pezizomycotina</taxon>
        <taxon>Sordariomycetes</taxon>
        <taxon>Hypocreomycetidae</taxon>
        <taxon>Glomerellales</taxon>
        <taxon>Plectosphaerellaceae</taxon>
        <taxon>Sodiomyces</taxon>
    </lineage>
</organism>
<proteinExistence type="predicted"/>
<dbReference type="Proteomes" id="UP000272025">
    <property type="component" value="Unassembled WGS sequence"/>
</dbReference>
<dbReference type="Gene3D" id="2.60.120.650">
    <property type="entry name" value="Cupin"/>
    <property type="match status" value="1"/>
</dbReference>
<dbReference type="InterPro" id="IPR041667">
    <property type="entry name" value="Cupin_8"/>
</dbReference>
<accession>A0A3N2Q9A1</accession>
<dbReference type="PROSITE" id="PS51184">
    <property type="entry name" value="JMJC"/>
    <property type="match status" value="1"/>
</dbReference>
<sequence>MRLARAIKGRWIPSLFARTGGCRTFITTARLVDSSSSPYSSVDIARFRDEAFSPGRPWFFKGTRGSSGKDSSFPALLKWFDGDGKASSLAPGPAHAAFSSYMGQFAHHIFPYELTIPQHPEEDDGSVDPIQRFISWLLSGSDPVNMNTMLSGILQGAIQPPAGSGPSFSLFQAPLLLLLRAVEFNQSQDDIILKQLYIAQSPLSDLPAHLQRDLPTPRLVREAGKGDVYNSSVWMGLEPTYTPLHRDPNPNLFCQLLSDKTVRLLSPQAGDRAFRRVQAQLGRPANSRIRGTEMMQGPERVALNAIVWGSDASGDILEARLGPGDALFIPTGWWHSVKSTHTDGRLNVSANWWFR</sequence>
<protein>
    <submittedName>
        <fullName evidence="2">Clavaminate synthase-like protein</fullName>
    </submittedName>
</protein>
<reference evidence="2 3" key="1">
    <citation type="journal article" date="2018" name="Mol. Ecol.">
        <title>The obligate alkalophilic soda-lake fungus Sodiomyces alkalinus has shifted to a protein diet.</title>
        <authorList>
            <person name="Grum-Grzhimaylo A.A."/>
            <person name="Falkoski D.L."/>
            <person name="van den Heuvel J."/>
            <person name="Valero-Jimenez C.A."/>
            <person name="Min B."/>
            <person name="Choi I.G."/>
            <person name="Lipzen A."/>
            <person name="Daum C.G."/>
            <person name="Aanen D.K."/>
            <person name="Tsang A."/>
            <person name="Henrissat B."/>
            <person name="Bilanenko E.N."/>
            <person name="de Vries R.P."/>
            <person name="van Kan J.A.L."/>
            <person name="Grigoriev I.V."/>
            <person name="Debets A.J.M."/>
        </authorList>
    </citation>
    <scope>NUCLEOTIDE SEQUENCE [LARGE SCALE GENOMIC DNA]</scope>
    <source>
        <strain evidence="2 3">F11</strain>
    </source>
</reference>
<keyword evidence="3" id="KW-1185">Reference proteome</keyword>
<feature type="domain" description="JmjC" evidence="1">
    <location>
        <begin position="195"/>
        <end position="355"/>
    </location>
</feature>
<dbReference type="AlphaFoldDB" id="A0A3N2Q9A1"/>
<dbReference type="EMBL" id="ML119051">
    <property type="protein sequence ID" value="ROT43330.1"/>
    <property type="molecule type" value="Genomic_DNA"/>
</dbReference>
<dbReference type="GeneID" id="39583127"/>
<dbReference type="InterPro" id="IPR003347">
    <property type="entry name" value="JmjC_dom"/>
</dbReference>
<dbReference type="RefSeq" id="XP_028471136.1">
    <property type="nucleotide sequence ID" value="XM_028614649.1"/>
</dbReference>
<dbReference type="SUPFAM" id="SSF51197">
    <property type="entry name" value="Clavaminate synthase-like"/>
    <property type="match status" value="1"/>
</dbReference>
<dbReference type="PANTHER" id="PTHR12461">
    <property type="entry name" value="HYPOXIA-INDUCIBLE FACTOR 1 ALPHA INHIBITOR-RELATED"/>
    <property type="match status" value="1"/>
</dbReference>
<evidence type="ECO:0000313" key="3">
    <source>
        <dbReference type="Proteomes" id="UP000272025"/>
    </source>
</evidence>
<dbReference type="PANTHER" id="PTHR12461:SF105">
    <property type="entry name" value="HYPOXIA-INDUCIBLE FACTOR 1-ALPHA INHIBITOR"/>
    <property type="match status" value="1"/>
</dbReference>
<dbReference type="STRING" id="1314773.A0A3N2Q9A1"/>
<name>A0A3N2Q9A1_SODAK</name>
<gene>
    <name evidence="2" type="ORF">SODALDRAFT_36545</name>
</gene>